<protein>
    <submittedName>
        <fullName evidence="1">YnbE family lipoprotein</fullName>
    </submittedName>
</protein>
<gene>
    <name evidence="1" type="ORF">ACFOD9_07890</name>
</gene>
<keyword evidence="1" id="KW-0449">Lipoprotein</keyword>
<dbReference type="RefSeq" id="WP_379509539.1">
    <property type="nucleotide sequence ID" value="NZ_JBHRTQ010000007.1"/>
</dbReference>
<dbReference type="Proteomes" id="UP001595604">
    <property type="component" value="Unassembled WGS sequence"/>
</dbReference>
<accession>A0ABV7INA5</accession>
<reference evidence="2" key="1">
    <citation type="journal article" date="2019" name="Int. J. Syst. Evol. Microbiol.">
        <title>The Global Catalogue of Microorganisms (GCM) 10K type strain sequencing project: providing services to taxonomists for standard genome sequencing and annotation.</title>
        <authorList>
            <consortium name="The Broad Institute Genomics Platform"/>
            <consortium name="The Broad Institute Genome Sequencing Center for Infectious Disease"/>
            <person name="Wu L."/>
            <person name="Ma J."/>
        </authorList>
    </citation>
    <scope>NUCLEOTIDE SEQUENCE [LARGE SCALE GENOMIC DNA]</scope>
    <source>
        <strain evidence="2">KCTC 42984</strain>
    </source>
</reference>
<name>A0ABV7INA5_9SPHN</name>
<dbReference type="InterPro" id="IPR025985">
    <property type="entry name" value="YnbE"/>
</dbReference>
<sequence>MMLVAGSAGLAGCVSVNAPDKPIVIELNINIKQEVLYRLADDAGKAIEQNSGIF</sequence>
<evidence type="ECO:0000313" key="1">
    <source>
        <dbReference type="EMBL" id="MFC3174168.1"/>
    </source>
</evidence>
<comment type="caution">
    <text evidence="1">The sequence shown here is derived from an EMBL/GenBank/DDBJ whole genome shotgun (WGS) entry which is preliminary data.</text>
</comment>
<dbReference type="EMBL" id="JBHRTQ010000007">
    <property type="protein sequence ID" value="MFC3174168.1"/>
    <property type="molecule type" value="Genomic_DNA"/>
</dbReference>
<keyword evidence="2" id="KW-1185">Reference proteome</keyword>
<evidence type="ECO:0000313" key="2">
    <source>
        <dbReference type="Proteomes" id="UP001595604"/>
    </source>
</evidence>
<organism evidence="1 2">
    <name type="scientific">Novosphingobium bradum</name>
    <dbReference type="NCBI Taxonomy" id="1737444"/>
    <lineage>
        <taxon>Bacteria</taxon>
        <taxon>Pseudomonadati</taxon>
        <taxon>Pseudomonadota</taxon>
        <taxon>Alphaproteobacteria</taxon>
        <taxon>Sphingomonadales</taxon>
        <taxon>Sphingomonadaceae</taxon>
        <taxon>Novosphingobium</taxon>
    </lineage>
</organism>
<dbReference type="Pfam" id="PF13617">
    <property type="entry name" value="Lipoprotein_19"/>
    <property type="match status" value="1"/>
</dbReference>
<proteinExistence type="predicted"/>